<reference evidence="4" key="2">
    <citation type="journal article" date="2021" name="PeerJ">
        <title>Extensive microbial diversity within the chicken gut microbiome revealed by metagenomics and culture.</title>
        <authorList>
            <person name="Gilroy R."/>
            <person name="Ravi A."/>
            <person name="Getino M."/>
            <person name="Pursley I."/>
            <person name="Horton D.L."/>
            <person name="Alikhan N.F."/>
            <person name="Baker D."/>
            <person name="Gharbi K."/>
            <person name="Hall N."/>
            <person name="Watson M."/>
            <person name="Adriaenssens E.M."/>
            <person name="Foster-Nyarko E."/>
            <person name="Jarju S."/>
            <person name="Secka A."/>
            <person name="Antonio M."/>
            <person name="Oren A."/>
            <person name="Chaudhuri R.R."/>
            <person name="La Ragione R."/>
            <person name="Hildebrand F."/>
            <person name="Pallen M.J."/>
        </authorList>
    </citation>
    <scope>NUCLEOTIDE SEQUENCE</scope>
    <source>
        <strain evidence="4">ChiHile30-977</strain>
    </source>
</reference>
<evidence type="ECO:0000313" key="5">
    <source>
        <dbReference type="Proteomes" id="UP000886819"/>
    </source>
</evidence>
<dbReference type="Pfam" id="PF13649">
    <property type="entry name" value="Methyltransf_25"/>
    <property type="match status" value="1"/>
</dbReference>
<evidence type="ECO:0000256" key="1">
    <source>
        <dbReference type="ARBA" id="ARBA00022603"/>
    </source>
</evidence>
<dbReference type="EMBL" id="DVFI01000005">
    <property type="protein sequence ID" value="HIQ62018.1"/>
    <property type="molecule type" value="Genomic_DNA"/>
</dbReference>
<dbReference type="CDD" id="cd02440">
    <property type="entry name" value="AdoMet_MTases"/>
    <property type="match status" value="1"/>
</dbReference>
<gene>
    <name evidence="4" type="ORF">IAA66_00330</name>
</gene>
<accession>A0A9D0YU58</accession>
<evidence type="ECO:0000259" key="3">
    <source>
        <dbReference type="Pfam" id="PF13649"/>
    </source>
</evidence>
<keyword evidence="2" id="KW-0808">Transferase</keyword>
<dbReference type="GO" id="GO:0032259">
    <property type="term" value="P:methylation"/>
    <property type="evidence" value="ECO:0007669"/>
    <property type="project" value="UniProtKB-KW"/>
</dbReference>
<evidence type="ECO:0000313" key="4">
    <source>
        <dbReference type="EMBL" id="HIQ62018.1"/>
    </source>
</evidence>
<dbReference type="InterPro" id="IPR041698">
    <property type="entry name" value="Methyltransf_25"/>
</dbReference>
<reference evidence="4" key="1">
    <citation type="submission" date="2020-10" db="EMBL/GenBank/DDBJ databases">
        <authorList>
            <person name="Gilroy R."/>
        </authorList>
    </citation>
    <scope>NUCLEOTIDE SEQUENCE</scope>
    <source>
        <strain evidence="4">ChiHile30-977</strain>
    </source>
</reference>
<dbReference type="GO" id="GO:0008168">
    <property type="term" value="F:methyltransferase activity"/>
    <property type="evidence" value="ECO:0007669"/>
    <property type="project" value="UniProtKB-KW"/>
</dbReference>
<evidence type="ECO:0000256" key="2">
    <source>
        <dbReference type="ARBA" id="ARBA00022679"/>
    </source>
</evidence>
<dbReference type="SUPFAM" id="SSF53335">
    <property type="entry name" value="S-adenosyl-L-methionine-dependent methyltransferases"/>
    <property type="match status" value="1"/>
</dbReference>
<name>A0A9D0YU58_9FIRM</name>
<dbReference type="PANTHER" id="PTHR43861:SF1">
    <property type="entry name" value="TRANS-ACONITATE 2-METHYLTRANSFERASE"/>
    <property type="match status" value="1"/>
</dbReference>
<protein>
    <submittedName>
        <fullName evidence="4">Methyltransferase domain-containing protein</fullName>
    </submittedName>
</protein>
<comment type="caution">
    <text evidence="4">The sequence shown here is derived from an EMBL/GenBank/DDBJ whole genome shotgun (WGS) entry which is preliminary data.</text>
</comment>
<dbReference type="InterPro" id="IPR029063">
    <property type="entry name" value="SAM-dependent_MTases_sf"/>
</dbReference>
<dbReference type="AlphaFoldDB" id="A0A9D0YU58"/>
<feature type="domain" description="Methyltransferase" evidence="3">
    <location>
        <begin position="49"/>
        <end position="143"/>
    </location>
</feature>
<organism evidence="4 5">
    <name type="scientific">Candidatus Avichristensenella intestinipullorum</name>
    <dbReference type="NCBI Taxonomy" id="2840693"/>
    <lineage>
        <taxon>Bacteria</taxon>
        <taxon>Bacillati</taxon>
        <taxon>Bacillota</taxon>
        <taxon>Clostridia</taxon>
        <taxon>Candidatus Avichristensenella</taxon>
    </lineage>
</organism>
<keyword evidence="1 4" id="KW-0489">Methyltransferase</keyword>
<dbReference type="Gene3D" id="3.40.50.150">
    <property type="entry name" value="Vaccinia Virus protein VP39"/>
    <property type="match status" value="1"/>
</dbReference>
<sequence>MTELLERMDAFFDSRLAGYDRHQRTEIAGAEAFYPLTASLLPREKGARVLDLGCGTGLELEDYFRLNPQARVTGIDLAPGMLAALRAKFPGRALTLRCQSYFACPLGEGLYDAAVSVESLHHFSAVQKFPLYRRVRAALKEGGTFVLTDYFADTEEEEARNFVELARLRAAQGLDDKAFYHYDTPLTAAREARVLRAAGFARVEERGRWGRTHTLVCAAR</sequence>
<dbReference type="PANTHER" id="PTHR43861">
    <property type="entry name" value="TRANS-ACONITATE 2-METHYLTRANSFERASE-RELATED"/>
    <property type="match status" value="1"/>
</dbReference>
<proteinExistence type="predicted"/>
<dbReference type="Proteomes" id="UP000886819">
    <property type="component" value="Unassembled WGS sequence"/>
</dbReference>